<dbReference type="OrthoDB" id="8191639at2759"/>
<dbReference type="Pfam" id="PF00929">
    <property type="entry name" value="RNase_T"/>
    <property type="match status" value="1"/>
</dbReference>
<evidence type="ECO:0000256" key="3">
    <source>
        <dbReference type="ARBA" id="ARBA00016937"/>
    </source>
</evidence>
<dbReference type="InterPro" id="IPR012337">
    <property type="entry name" value="RNaseH-like_sf"/>
</dbReference>
<evidence type="ECO:0000259" key="11">
    <source>
        <dbReference type="SMART" id="SM00479"/>
    </source>
</evidence>
<dbReference type="AlphaFoldDB" id="A0A4Q1BDI6"/>
<evidence type="ECO:0000256" key="8">
    <source>
        <dbReference type="ARBA" id="ARBA00023242"/>
    </source>
</evidence>
<evidence type="ECO:0000313" key="12">
    <source>
        <dbReference type="EMBL" id="RXK34885.1"/>
    </source>
</evidence>
<name>A0A4Q1BDI6_TREME</name>
<comment type="function">
    <text evidence="9">Exoribonuclease involved in ribosome biosynthesis. Involved in the processing of ITS1, the internal transcribed spacer localized between the 18S and 5.8S rRNAs.</text>
</comment>
<keyword evidence="5" id="KW-0540">Nuclease</keyword>
<evidence type="ECO:0000256" key="4">
    <source>
        <dbReference type="ARBA" id="ARBA00022552"/>
    </source>
</evidence>
<dbReference type="PANTHER" id="PTHR12801:SF45">
    <property type="entry name" value="RNA EXONUCLEASE 4"/>
    <property type="match status" value="1"/>
</dbReference>
<comment type="caution">
    <text evidence="12">The sequence shown here is derived from an EMBL/GenBank/DDBJ whole genome shotgun (WGS) entry which is preliminary data.</text>
</comment>
<feature type="compositionally biased region" description="Basic residues" evidence="10">
    <location>
        <begin position="292"/>
        <end position="305"/>
    </location>
</feature>
<gene>
    <name evidence="12" type="ORF">M231_07849</name>
</gene>
<dbReference type="STRING" id="5217.A0A4Q1BDI6"/>
<evidence type="ECO:0000256" key="9">
    <source>
        <dbReference type="ARBA" id="ARBA00025599"/>
    </source>
</evidence>
<keyword evidence="7" id="KW-0269">Exonuclease</keyword>
<dbReference type="CDD" id="cd06144">
    <property type="entry name" value="REX4_like"/>
    <property type="match status" value="1"/>
</dbReference>
<comment type="similarity">
    <text evidence="2">Belongs to the REXO4 family.</text>
</comment>
<dbReference type="GO" id="GO:0000027">
    <property type="term" value="P:ribosomal large subunit assembly"/>
    <property type="evidence" value="ECO:0007669"/>
    <property type="project" value="TreeGrafter"/>
</dbReference>
<evidence type="ECO:0000256" key="10">
    <source>
        <dbReference type="SAM" id="MobiDB-lite"/>
    </source>
</evidence>
<dbReference type="FunFam" id="3.30.420.10:FF:000007">
    <property type="entry name" value="Interferon-stimulated exonuclease gene 20"/>
    <property type="match status" value="1"/>
</dbReference>
<dbReference type="FunCoup" id="A0A4Q1BDI6">
    <property type="interactions" value="541"/>
</dbReference>
<dbReference type="InterPro" id="IPR047021">
    <property type="entry name" value="REXO1/3/4-like"/>
</dbReference>
<dbReference type="GO" id="GO:0005634">
    <property type="term" value="C:nucleus"/>
    <property type="evidence" value="ECO:0007669"/>
    <property type="project" value="UniProtKB-SubCell"/>
</dbReference>
<dbReference type="InterPro" id="IPR036397">
    <property type="entry name" value="RNaseH_sf"/>
</dbReference>
<dbReference type="GO" id="GO:0006364">
    <property type="term" value="P:rRNA processing"/>
    <property type="evidence" value="ECO:0007669"/>
    <property type="project" value="UniProtKB-KW"/>
</dbReference>
<evidence type="ECO:0000313" key="13">
    <source>
        <dbReference type="Proteomes" id="UP000289152"/>
    </source>
</evidence>
<evidence type="ECO:0000256" key="7">
    <source>
        <dbReference type="ARBA" id="ARBA00022839"/>
    </source>
</evidence>
<evidence type="ECO:0000256" key="2">
    <source>
        <dbReference type="ARBA" id="ARBA00010489"/>
    </source>
</evidence>
<sequence>MSMSNTKRKRYLAGVGRYVGTLEDKPGETSAKFEHRTSEGVKEAVIFSDPPNDSAVVEELRNMVAGTTTLNDSKKEPGNYIAIDCEMVGLGHLGSESALARVSLVNYHGHILLDTFVSPKVGEPVTDFRTWISGIRAQDLKGAPDFASVQKQVSDLLTGRVLIGHALSNDLQALLLSHPATMIRDTQRCKPLQEIAKNKRPGLKKLCQLELGLEIQKGSHSSVTDARATMALFRLHKNAWDGIARKVKPVHSNFQKTTNGESRDEQTGMGLGKRKRDLGDEGESDLGSPVGKNKRGRKVKFLRGRKKEDEKQVGESRWWEHTAEG</sequence>
<dbReference type="EMBL" id="SDIL01000176">
    <property type="protein sequence ID" value="RXK34885.1"/>
    <property type="molecule type" value="Genomic_DNA"/>
</dbReference>
<feature type="region of interest" description="Disordered" evidence="10">
    <location>
        <begin position="251"/>
        <end position="325"/>
    </location>
</feature>
<dbReference type="VEuPathDB" id="FungiDB:TREMEDRAFT_22411"/>
<accession>A0A4Q1BDI6</accession>
<comment type="subcellular location">
    <subcellularLocation>
        <location evidence="1">Nucleus</location>
    </subcellularLocation>
</comment>
<dbReference type="SUPFAM" id="SSF53098">
    <property type="entry name" value="Ribonuclease H-like"/>
    <property type="match status" value="1"/>
</dbReference>
<protein>
    <recommendedName>
        <fullName evidence="3">RNA exonuclease 4</fullName>
    </recommendedName>
</protein>
<keyword evidence="8" id="KW-0539">Nucleus</keyword>
<evidence type="ECO:0000256" key="5">
    <source>
        <dbReference type="ARBA" id="ARBA00022722"/>
    </source>
</evidence>
<dbReference type="InParanoid" id="A0A4Q1BDI6"/>
<organism evidence="12 13">
    <name type="scientific">Tremella mesenterica</name>
    <name type="common">Jelly fungus</name>
    <dbReference type="NCBI Taxonomy" id="5217"/>
    <lineage>
        <taxon>Eukaryota</taxon>
        <taxon>Fungi</taxon>
        <taxon>Dikarya</taxon>
        <taxon>Basidiomycota</taxon>
        <taxon>Agaricomycotina</taxon>
        <taxon>Tremellomycetes</taxon>
        <taxon>Tremellales</taxon>
        <taxon>Tremellaceae</taxon>
        <taxon>Tremella</taxon>
    </lineage>
</organism>
<feature type="domain" description="Exonuclease" evidence="11">
    <location>
        <begin position="79"/>
        <end position="242"/>
    </location>
</feature>
<dbReference type="PANTHER" id="PTHR12801">
    <property type="entry name" value="RNA EXONUCLEASE REXO1 / RECO3 FAMILY MEMBER-RELATED"/>
    <property type="match status" value="1"/>
</dbReference>
<reference evidence="12 13" key="1">
    <citation type="submission" date="2016-06" db="EMBL/GenBank/DDBJ databases">
        <title>Evolution of pathogenesis and genome organization in the Tremellales.</title>
        <authorList>
            <person name="Cuomo C."/>
            <person name="Litvintseva A."/>
            <person name="Heitman J."/>
            <person name="Chen Y."/>
            <person name="Sun S."/>
            <person name="Springer D."/>
            <person name="Dromer F."/>
            <person name="Young S."/>
            <person name="Zeng Q."/>
            <person name="Chapman S."/>
            <person name="Gujja S."/>
            <person name="Saif S."/>
            <person name="Birren B."/>
        </authorList>
    </citation>
    <scope>NUCLEOTIDE SEQUENCE [LARGE SCALE GENOMIC DNA]</scope>
    <source>
        <strain evidence="12 13">ATCC 28783</strain>
    </source>
</reference>
<feature type="compositionally biased region" description="Basic and acidic residues" evidence="10">
    <location>
        <begin position="306"/>
        <end position="325"/>
    </location>
</feature>
<evidence type="ECO:0000256" key="1">
    <source>
        <dbReference type="ARBA" id="ARBA00004123"/>
    </source>
</evidence>
<dbReference type="Proteomes" id="UP000289152">
    <property type="component" value="Unassembled WGS sequence"/>
</dbReference>
<dbReference type="GO" id="GO:0008408">
    <property type="term" value="F:3'-5' exonuclease activity"/>
    <property type="evidence" value="ECO:0007669"/>
    <property type="project" value="InterPro"/>
</dbReference>
<dbReference type="GO" id="GO:0003676">
    <property type="term" value="F:nucleic acid binding"/>
    <property type="evidence" value="ECO:0007669"/>
    <property type="project" value="InterPro"/>
</dbReference>
<dbReference type="InterPro" id="IPR013520">
    <property type="entry name" value="Ribonucl_H"/>
</dbReference>
<dbReference type="SMART" id="SM00479">
    <property type="entry name" value="EXOIII"/>
    <property type="match status" value="1"/>
</dbReference>
<keyword evidence="13" id="KW-1185">Reference proteome</keyword>
<keyword evidence="6" id="KW-0378">Hydrolase</keyword>
<keyword evidence="4" id="KW-0698">rRNA processing</keyword>
<evidence type="ECO:0000256" key="6">
    <source>
        <dbReference type="ARBA" id="ARBA00022801"/>
    </source>
</evidence>
<dbReference type="Gene3D" id="3.30.420.10">
    <property type="entry name" value="Ribonuclease H-like superfamily/Ribonuclease H"/>
    <property type="match status" value="1"/>
</dbReference>
<proteinExistence type="inferred from homology"/>
<dbReference type="InterPro" id="IPR037431">
    <property type="entry name" value="REX4_DEDDh_dom"/>
</dbReference>